<keyword evidence="2" id="KW-0391">Immunity</keyword>
<dbReference type="InterPro" id="IPR003599">
    <property type="entry name" value="Ig_sub"/>
</dbReference>
<dbReference type="InterPro" id="IPR036179">
    <property type="entry name" value="Ig-like_dom_sf"/>
</dbReference>
<reference evidence="4" key="2">
    <citation type="submission" date="2025-08" db="UniProtKB">
        <authorList>
            <consortium name="Ensembl"/>
        </authorList>
    </citation>
    <scope>IDENTIFICATION</scope>
</reference>
<protein>
    <recommendedName>
        <fullName evidence="3">Ig-like domain-containing protein</fullName>
    </recommendedName>
</protein>
<dbReference type="SMART" id="SM00408">
    <property type="entry name" value="IGc2"/>
    <property type="match status" value="1"/>
</dbReference>
<proteinExistence type="predicted"/>
<accession>A0A667YGF6</accession>
<dbReference type="InParanoid" id="A0A667YGF6"/>
<dbReference type="InterPro" id="IPR050413">
    <property type="entry name" value="TCR_beta_variable"/>
</dbReference>
<dbReference type="PANTHER" id="PTHR23268:SF102">
    <property type="entry name" value="IMMUNOGLOBULIN V-SET DOMAIN-CONTAINING PROTEIN"/>
    <property type="match status" value="1"/>
</dbReference>
<organism evidence="4 5">
    <name type="scientific">Myripristis murdjan</name>
    <name type="common">pinecone soldierfish</name>
    <dbReference type="NCBI Taxonomy" id="586833"/>
    <lineage>
        <taxon>Eukaryota</taxon>
        <taxon>Metazoa</taxon>
        <taxon>Chordata</taxon>
        <taxon>Craniata</taxon>
        <taxon>Vertebrata</taxon>
        <taxon>Euteleostomi</taxon>
        <taxon>Actinopterygii</taxon>
        <taxon>Neopterygii</taxon>
        <taxon>Teleostei</taxon>
        <taxon>Neoteleostei</taxon>
        <taxon>Acanthomorphata</taxon>
        <taxon>Holocentriformes</taxon>
        <taxon>Holocentridae</taxon>
        <taxon>Myripristis</taxon>
    </lineage>
</organism>
<dbReference type="InterPro" id="IPR013783">
    <property type="entry name" value="Ig-like_fold"/>
</dbReference>
<evidence type="ECO:0000256" key="2">
    <source>
        <dbReference type="ARBA" id="ARBA00022859"/>
    </source>
</evidence>
<dbReference type="InterPro" id="IPR013106">
    <property type="entry name" value="Ig_V-set"/>
</dbReference>
<dbReference type="GO" id="GO:0005886">
    <property type="term" value="C:plasma membrane"/>
    <property type="evidence" value="ECO:0007669"/>
    <property type="project" value="TreeGrafter"/>
</dbReference>
<feature type="domain" description="Ig-like" evidence="3">
    <location>
        <begin position="1"/>
        <end position="99"/>
    </location>
</feature>
<evidence type="ECO:0000259" key="3">
    <source>
        <dbReference type="PROSITE" id="PS50835"/>
    </source>
</evidence>
<dbReference type="InterPro" id="IPR003598">
    <property type="entry name" value="Ig_sub2"/>
</dbReference>
<dbReference type="AlphaFoldDB" id="A0A667YGF6"/>
<dbReference type="Ensembl" id="ENSMMDT00005027469.1">
    <property type="protein sequence ID" value="ENSMMDP00005026912.1"/>
    <property type="gene ID" value="ENSMMDG00005012816.1"/>
</dbReference>
<evidence type="ECO:0000313" key="4">
    <source>
        <dbReference type="Ensembl" id="ENSMMDP00005026912.1"/>
    </source>
</evidence>
<reference evidence="4" key="3">
    <citation type="submission" date="2025-09" db="UniProtKB">
        <authorList>
            <consortium name="Ensembl"/>
        </authorList>
    </citation>
    <scope>IDENTIFICATION</scope>
</reference>
<sequence>VHQTPADMYKKPGEEVQLNCSHDIQDYERILWYKQLKNEKIQFLGYIYGGSGYPEPGQKYSAVKTVVESGALTVKDLQPEDSAVYFCAVSKHSDARAVSS</sequence>
<dbReference type="PROSITE" id="PS50835">
    <property type="entry name" value="IG_LIKE"/>
    <property type="match status" value="1"/>
</dbReference>
<keyword evidence="1" id="KW-0732">Signal</keyword>
<dbReference type="GO" id="GO:0007166">
    <property type="term" value="P:cell surface receptor signaling pathway"/>
    <property type="evidence" value="ECO:0007669"/>
    <property type="project" value="TreeGrafter"/>
</dbReference>
<reference evidence="4" key="1">
    <citation type="submission" date="2019-06" db="EMBL/GenBank/DDBJ databases">
        <authorList>
            <consortium name="Wellcome Sanger Institute Data Sharing"/>
        </authorList>
    </citation>
    <scope>NUCLEOTIDE SEQUENCE [LARGE SCALE GENOMIC DNA]</scope>
</reference>
<dbReference type="GO" id="GO:0002376">
    <property type="term" value="P:immune system process"/>
    <property type="evidence" value="ECO:0007669"/>
    <property type="project" value="UniProtKB-KW"/>
</dbReference>
<evidence type="ECO:0000256" key="1">
    <source>
        <dbReference type="ARBA" id="ARBA00022729"/>
    </source>
</evidence>
<dbReference type="Pfam" id="PF07686">
    <property type="entry name" value="V-set"/>
    <property type="match status" value="1"/>
</dbReference>
<name>A0A667YGF6_9TELE</name>
<dbReference type="Gene3D" id="2.60.40.10">
    <property type="entry name" value="Immunoglobulins"/>
    <property type="match status" value="1"/>
</dbReference>
<dbReference type="InterPro" id="IPR007110">
    <property type="entry name" value="Ig-like_dom"/>
</dbReference>
<dbReference type="Proteomes" id="UP000472263">
    <property type="component" value="Chromosome 22"/>
</dbReference>
<dbReference type="GeneTree" id="ENSGT01100000263849"/>
<evidence type="ECO:0000313" key="5">
    <source>
        <dbReference type="Proteomes" id="UP000472263"/>
    </source>
</evidence>
<dbReference type="SUPFAM" id="SSF48726">
    <property type="entry name" value="Immunoglobulin"/>
    <property type="match status" value="1"/>
</dbReference>
<dbReference type="SMART" id="SM00409">
    <property type="entry name" value="IG"/>
    <property type="match status" value="1"/>
</dbReference>
<keyword evidence="5" id="KW-1185">Reference proteome</keyword>
<dbReference type="PANTHER" id="PTHR23268">
    <property type="entry name" value="T-CELL RECEPTOR BETA CHAIN"/>
    <property type="match status" value="1"/>
</dbReference>